<gene>
    <name evidence="1" type="ORF">GCM10011482_10990</name>
</gene>
<dbReference type="AlphaFoldDB" id="A0A917JGL7"/>
<protein>
    <submittedName>
        <fullName evidence="1">Uncharacterized protein</fullName>
    </submittedName>
</protein>
<sequence>MKRLGVSNKQGICLKDSLLIYVVSHKEGYIYRRNIRIVSGKAWSL</sequence>
<evidence type="ECO:0000313" key="2">
    <source>
        <dbReference type="Proteomes" id="UP000622610"/>
    </source>
</evidence>
<comment type="caution">
    <text evidence="1">The sequence shown here is derived from an EMBL/GenBank/DDBJ whole genome shotgun (WGS) entry which is preliminary data.</text>
</comment>
<evidence type="ECO:0000313" key="1">
    <source>
        <dbReference type="EMBL" id="GGI65445.1"/>
    </source>
</evidence>
<proteinExistence type="predicted"/>
<dbReference type="EMBL" id="BMDT01000003">
    <property type="protein sequence ID" value="GGI65445.1"/>
    <property type="molecule type" value="Genomic_DNA"/>
</dbReference>
<name>A0A917JGL7_9ENTE</name>
<reference evidence="1" key="1">
    <citation type="journal article" date="2014" name="Int. J. Syst. Evol. Microbiol.">
        <title>Complete genome sequence of Corynebacterium casei LMG S-19264T (=DSM 44701T), isolated from a smear-ripened cheese.</title>
        <authorList>
            <consortium name="US DOE Joint Genome Institute (JGI-PGF)"/>
            <person name="Walter F."/>
            <person name="Albersmeier A."/>
            <person name="Kalinowski J."/>
            <person name="Ruckert C."/>
        </authorList>
    </citation>
    <scope>NUCLEOTIDE SEQUENCE</scope>
    <source>
        <strain evidence="1">CCM 8433</strain>
    </source>
</reference>
<reference evidence="1" key="2">
    <citation type="submission" date="2020-09" db="EMBL/GenBank/DDBJ databases">
        <authorList>
            <person name="Sun Q."/>
            <person name="Sedlacek I."/>
        </authorList>
    </citation>
    <scope>NUCLEOTIDE SEQUENCE</scope>
    <source>
        <strain evidence="1">CCM 8433</strain>
    </source>
</reference>
<accession>A0A917JGL7</accession>
<organism evidence="1 2">
    <name type="scientific">Enterococcus alcedinis</name>
    <dbReference type="NCBI Taxonomy" id="1274384"/>
    <lineage>
        <taxon>Bacteria</taxon>
        <taxon>Bacillati</taxon>
        <taxon>Bacillota</taxon>
        <taxon>Bacilli</taxon>
        <taxon>Lactobacillales</taxon>
        <taxon>Enterococcaceae</taxon>
        <taxon>Enterococcus</taxon>
    </lineage>
</organism>
<dbReference type="Proteomes" id="UP000622610">
    <property type="component" value="Unassembled WGS sequence"/>
</dbReference>
<keyword evidence="2" id="KW-1185">Reference proteome</keyword>